<keyword evidence="3" id="KW-1185">Reference proteome</keyword>
<evidence type="ECO:0000313" key="2">
    <source>
        <dbReference type="EMBL" id="CAI7934961.1"/>
    </source>
</evidence>
<protein>
    <submittedName>
        <fullName evidence="2">Uncharacterized protein</fullName>
    </submittedName>
</protein>
<dbReference type="AlphaFoldDB" id="A0AA35QPY9"/>
<accession>A0AA35QPY9</accession>
<proteinExistence type="predicted"/>
<dbReference type="EMBL" id="CANTUW010000018">
    <property type="protein sequence ID" value="CAI7934961.1"/>
    <property type="molecule type" value="Genomic_DNA"/>
</dbReference>
<name>A0AA35QPY9_9SAUR</name>
<reference evidence="2" key="1">
    <citation type="submission" date="2022-12" db="EMBL/GenBank/DDBJ databases">
        <authorList>
            <person name="Alioto T."/>
            <person name="Alioto T."/>
            <person name="Gomez Garrido J."/>
        </authorList>
    </citation>
    <scope>NUCLEOTIDE SEQUENCE</scope>
</reference>
<gene>
    <name evidence="2" type="ORF">PODLI_1B004548</name>
    <name evidence="1" type="ORF">PODLI_1B011019</name>
</gene>
<evidence type="ECO:0000313" key="1">
    <source>
        <dbReference type="EMBL" id="CAI7934960.1"/>
    </source>
</evidence>
<evidence type="ECO:0000313" key="3">
    <source>
        <dbReference type="Proteomes" id="UP001178461"/>
    </source>
</evidence>
<comment type="caution">
    <text evidence="2">The sequence shown here is derived from an EMBL/GenBank/DDBJ whole genome shotgun (WGS) entry which is preliminary data.</text>
</comment>
<sequence length="103" mass="11832">MYGVDVPFYSNLKIRPSGRRSSLLMARCLHFGNCGQTMAFGSENHSPHNTQEKRSAQQIRILYFSPDVTVGMLLAQNWKNDKILTRWTIGLCRDGKTNRENQK</sequence>
<dbReference type="EMBL" id="CANTUW010000018">
    <property type="protein sequence ID" value="CAI7934960.1"/>
    <property type="molecule type" value="Genomic_DNA"/>
</dbReference>
<organism evidence="2 3">
    <name type="scientific">Podarcis lilfordi</name>
    <name type="common">Lilford's wall lizard</name>
    <dbReference type="NCBI Taxonomy" id="74358"/>
    <lineage>
        <taxon>Eukaryota</taxon>
        <taxon>Metazoa</taxon>
        <taxon>Chordata</taxon>
        <taxon>Craniata</taxon>
        <taxon>Vertebrata</taxon>
        <taxon>Euteleostomi</taxon>
        <taxon>Lepidosauria</taxon>
        <taxon>Squamata</taxon>
        <taxon>Bifurcata</taxon>
        <taxon>Unidentata</taxon>
        <taxon>Episquamata</taxon>
        <taxon>Laterata</taxon>
        <taxon>Lacertibaenia</taxon>
        <taxon>Lacertidae</taxon>
        <taxon>Podarcis</taxon>
    </lineage>
</organism>
<dbReference type="Proteomes" id="UP001178461">
    <property type="component" value="Unassembled WGS sequence"/>
</dbReference>